<evidence type="ECO:0000313" key="2">
    <source>
        <dbReference type="EMBL" id="KAK2878467.1"/>
    </source>
</evidence>
<protein>
    <submittedName>
        <fullName evidence="2">Uncharacterized protein</fullName>
    </submittedName>
</protein>
<sequence length="127" mass="14482">MRKEKRCSDEDGDIVIWTAYRKKKELMLVWNNLRKNNNIQVWNCMRATLLEEVLEDAHGSSQSSITGQRRVQRSGPEDQPAHSSKAANSDTEHKQPWGGDQAVACYENRAVEGIKESLWCVHTKLSA</sequence>
<dbReference type="Proteomes" id="UP001187343">
    <property type="component" value="Unassembled WGS sequence"/>
</dbReference>
<dbReference type="AlphaFoldDB" id="A0AA88PF70"/>
<name>A0AA88PF70_9TELE</name>
<keyword evidence="3" id="KW-1185">Reference proteome</keyword>
<organism evidence="2 3">
    <name type="scientific">Cirrhinus molitorella</name>
    <name type="common">mud carp</name>
    <dbReference type="NCBI Taxonomy" id="172907"/>
    <lineage>
        <taxon>Eukaryota</taxon>
        <taxon>Metazoa</taxon>
        <taxon>Chordata</taxon>
        <taxon>Craniata</taxon>
        <taxon>Vertebrata</taxon>
        <taxon>Euteleostomi</taxon>
        <taxon>Actinopterygii</taxon>
        <taxon>Neopterygii</taxon>
        <taxon>Teleostei</taxon>
        <taxon>Ostariophysi</taxon>
        <taxon>Cypriniformes</taxon>
        <taxon>Cyprinidae</taxon>
        <taxon>Labeoninae</taxon>
        <taxon>Labeonini</taxon>
        <taxon>Cirrhinus</taxon>
    </lineage>
</organism>
<evidence type="ECO:0000256" key="1">
    <source>
        <dbReference type="SAM" id="MobiDB-lite"/>
    </source>
</evidence>
<dbReference type="EMBL" id="JAUYZG010000019">
    <property type="protein sequence ID" value="KAK2878467.1"/>
    <property type="molecule type" value="Genomic_DNA"/>
</dbReference>
<gene>
    <name evidence="2" type="ORF">Q8A67_019258</name>
</gene>
<comment type="caution">
    <text evidence="2">The sequence shown here is derived from an EMBL/GenBank/DDBJ whole genome shotgun (WGS) entry which is preliminary data.</text>
</comment>
<feature type="region of interest" description="Disordered" evidence="1">
    <location>
        <begin position="58"/>
        <end position="98"/>
    </location>
</feature>
<evidence type="ECO:0000313" key="3">
    <source>
        <dbReference type="Proteomes" id="UP001187343"/>
    </source>
</evidence>
<reference evidence="2" key="1">
    <citation type="submission" date="2023-08" db="EMBL/GenBank/DDBJ databases">
        <title>Chromosome-level Genome Assembly of mud carp (Cirrhinus molitorella).</title>
        <authorList>
            <person name="Liu H."/>
        </authorList>
    </citation>
    <scope>NUCLEOTIDE SEQUENCE</scope>
    <source>
        <strain evidence="2">Prfri</strain>
        <tissue evidence="2">Muscle</tissue>
    </source>
</reference>
<accession>A0AA88PF70</accession>
<feature type="compositionally biased region" description="Polar residues" evidence="1">
    <location>
        <begin position="59"/>
        <end position="69"/>
    </location>
</feature>
<proteinExistence type="predicted"/>